<dbReference type="InterPro" id="IPR011050">
    <property type="entry name" value="Pectin_lyase_fold/virulence"/>
</dbReference>
<dbReference type="InterPro" id="IPR000743">
    <property type="entry name" value="Glyco_hydro_28"/>
</dbReference>
<evidence type="ECO:0000313" key="10">
    <source>
        <dbReference type="Proteomes" id="UP001279734"/>
    </source>
</evidence>
<evidence type="ECO:0000256" key="7">
    <source>
        <dbReference type="ARBA" id="ARBA00023316"/>
    </source>
</evidence>
<evidence type="ECO:0000256" key="3">
    <source>
        <dbReference type="ARBA" id="ARBA00022512"/>
    </source>
</evidence>
<keyword evidence="10" id="KW-1185">Reference proteome</keyword>
<dbReference type="InterPro" id="IPR012334">
    <property type="entry name" value="Pectin_lyas_fold"/>
</dbReference>
<keyword evidence="3" id="KW-0134">Cell wall</keyword>
<keyword evidence="4" id="KW-0964">Secreted</keyword>
<evidence type="ECO:0000256" key="2">
    <source>
        <dbReference type="ARBA" id="ARBA00008834"/>
    </source>
</evidence>
<dbReference type="PANTHER" id="PTHR31375">
    <property type="match status" value="1"/>
</dbReference>
<protein>
    <submittedName>
        <fullName evidence="9">Uncharacterized protein</fullName>
    </submittedName>
</protein>
<keyword evidence="7" id="KW-0961">Cell wall biogenesis/degradation</keyword>
<proteinExistence type="inferred from homology"/>
<name>A0AAD3SGG7_NEPGR</name>
<dbReference type="AlphaFoldDB" id="A0AAD3SGG7"/>
<dbReference type="GO" id="GO:0071555">
    <property type="term" value="P:cell wall organization"/>
    <property type="evidence" value="ECO:0007669"/>
    <property type="project" value="UniProtKB-KW"/>
</dbReference>
<evidence type="ECO:0000256" key="5">
    <source>
        <dbReference type="ARBA" id="ARBA00022801"/>
    </source>
</evidence>
<dbReference type="GO" id="GO:0004650">
    <property type="term" value="F:polygalacturonase activity"/>
    <property type="evidence" value="ECO:0007669"/>
    <property type="project" value="InterPro"/>
</dbReference>
<evidence type="ECO:0000256" key="8">
    <source>
        <dbReference type="RuleBase" id="RU361169"/>
    </source>
</evidence>
<organism evidence="9 10">
    <name type="scientific">Nepenthes gracilis</name>
    <name type="common">Slender pitcher plant</name>
    <dbReference type="NCBI Taxonomy" id="150966"/>
    <lineage>
        <taxon>Eukaryota</taxon>
        <taxon>Viridiplantae</taxon>
        <taxon>Streptophyta</taxon>
        <taxon>Embryophyta</taxon>
        <taxon>Tracheophyta</taxon>
        <taxon>Spermatophyta</taxon>
        <taxon>Magnoliopsida</taxon>
        <taxon>eudicotyledons</taxon>
        <taxon>Gunneridae</taxon>
        <taxon>Pentapetalae</taxon>
        <taxon>Caryophyllales</taxon>
        <taxon>Nepenthaceae</taxon>
        <taxon>Nepenthes</taxon>
    </lineage>
</organism>
<dbReference type="GO" id="GO:0005975">
    <property type="term" value="P:carbohydrate metabolic process"/>
    <property type="evidence" value="ECO:0007669"/>
    <property type="project" value="InterPro"/>
</dbReference>
<comment type="similarity">
    <text evidence="2 8">Belongs to the glycosyl hydrolase 28 family.</text>
</comment>
<evidence type="ECO:0000313" key="9">
    <source>
        <dbReference type="EMBL" id="GMH11000.1"/>
    </source>
</evidence>
<accession>A0AAD3SGG7</accession>
<sequence length="107" mass="11910">MKNCILISSDNGVMIKTWLNSNESIPSELHFDHIIMINVLNPIIPDQTYCPYNHCEARAPRVKLSNVSFKKIRGTSSAPVAVKLICSSGMPCEKVELMDIDLTYAGK</sequence>
<keyword evidence="6 8" id="KW-0326">Glycosidase</keyword>
<dbReference type="EMBL" id="BSYO01000010">
    <property type="protein sequence ID" value="GMH11000.1"/>
    <property type="molecule type" value="Genomic_DNA"/>
</dbReference>
<dbReference type="Gene3D" id="2.160.20.10">
    <property type="entry name" value="Single-stranded right-handed beta-helix, Pectin lyase-like"/>
    <property type="match status" value="1"/>
</dbReference>
<keyword evidence="5 8" id="KW-0378">Hydrolase</keyword>
<evidence type="ECO:0000256" key="6">
    <source>
        <dbReference type="ARBA" id="ARBA00023295"/>
    </source>
</evidence>
<dbReference type="Proteomes" id="UP001279734">
    <property type="component" value="Unassembled WGS sequence"/>
</dbReference>
<comment type="caution">
    <text evidence="9">The sequence shown here is derived from an EMBL/GenBank/DDBJ whole genome shotgun (WGS) entry which is preliminary data.</text>
</comment>
<dbReference type="Pfam" id="PF00295">
    <property type="entry name" value="Glyco_hydro_28"/>
    <property type="match status" value="1"/>
</dbReference>
<dbReference type="SUPFAM" id="SSF51126">
    <property type="entry name" value="Pectin lyase-like"/>
    <property type="match status" value="1"/>
</dbReference>
<evidence type="ECO:0000256" key="1">
    <source>
        <dbReference type="ARBA" id="ARBA00004191"/>
    </source>
</evidence>
<comment type="subcellular location">
    <subcellularLocation>
        <location evidence="1">Secreted</location>
        <location evidence="1">Cell wall</location>
    </subcellularLocation>
</comment>
<reference evidence="9" key="1">
    <citation type="submission" date="2023-05" db="EMBL/GenBank/DDBJ databases">
        <title>Nepenthes gracilis genome sequencing.</title>
        <authorList>
            <person name="Fukushima K."/>
        </authorList>
    </citation>
    <scope>NUCLEOTIDE SEQUENCE</scope>
    <source>
        <strain evidence="9">SING2019-196</strain>
    </source>
</reference>
<gene>
    <name evidence="9" type="ORF">Nepgr_012841</name>
</gene>
<evidence type="ECO:0000256" key="4">
    <source>
        <dbReference type="ARBA" id="ARBA00022525"/>
    </source>
</evidence>